<dbReference type="EMBL" id="ABCB02000014">
    <property type="protein sequence ID" value="EDO62520.1"/>
    <property type="molecule type" value="Genomic_DNA"/>
</dbReference>
<organism evidence="1 2">
    <name type="scientific">[Clostridium] leptum DSM 753</name>
    <dbReference type="NCBI Taxonomy" id="428125"/>
    <lineage>
        <taxon>Bacteria</taxon>
        <taxon>Bacillati</taxon>
        <taxon>Bacillota</taxon>
        <taxon>Clostridia</taxon>
        <taxon>Eubacteriales</taxon>
        <taxon>Oscillospiraceae</taxon>
        <taxon>Oscillospiraceae incertae sedis</taxon>
    </lineage>
</organism>
<accession>A7VQ16</accession>
<comment type="caution">
    <text evidence="1">The sequence shown here is derived from an EMBL/GenBank/DDBJ whole genome shotgun (WGS) entry which is preliminary data.</text>
</comment>
<dbReference type="Proteomes" id="UP000003490">
    <property type="component" value="Unassembled WGS sequence"/>
</dbReference>
<evidence type="ECO:0000313" key="2">
    <source>
        <dbReference type="Proteomes" id="UP000003490"/>
    </source>
</evidence>
<dbReference type="HOGENOM" id="CLU_3342266_0_0_9"/>
<dbReference type="AlphaFoldDB" id="A7VQ16"/>
<reference evidence="1 2" key="2">
    <citation type="submission" date="2007-08" db="EMBL/GenBank/DDBJ databases">
        <authorList>
            <person name="Fulton L."/>
            <person name="Clifton S."/>
            <person name="Fulton B."/>
            <person name="Xu J."/>
            <person name="Minx P."/>
            <person name="Pepin K.H."/>
            <person name="Johnson M."/>
            <person name="Thiruvilangam P."/>
            <person name="Bhonagiri V."/>
            <person name="Nash W.E."/>
            <person name="Wang C."/>
            <person name="Mardis E.R."/>
            <person name="Wilson R.K."/>
        </authorList>
    </citation>
    <scope>NUCLEOTIDE SEQUENCE [LARGE SCALE GENOMIC DNA]</scope>
    <source>
        <strain evidence="1 2">DSM 753</strain>
    </source>
</reference>
<protein>
    <submittedName>
        <fullName evidence="1">Uncharacterized protein</fullName>
    </submittedName>
</protein>
<sequence>MPYPLFMAFNRRPSCLLRKPGRRKSVYSYDFKLLIIG</sequence>
<reference evidence="1 2" key="1">
    <citation type="submission" date="2007-08" db="EMBL/GenBank/DDBJ databases">
        <title>Draft genome sequence of Clostridium leptum (DSM 753).</title>
        <authorList>
            <person name="Sudarsanam P."/>
            <person name="Ley R."/>
            <person name="Guruge J."/>
            <person name="Turnbaugh P.J."/>
            <person name="Mahowald M."/>
            <person name="Liep D."/>
            <person name="Gordon J."/>
        </authorList>
    </citation>
    <scope>NUCLEOTIDE SEQUENCE [LARGE SCALE GENOMIC DNA]</scope>
    <source>
        <strain evidence="1 2">DSM 753</strain>
    </source>
</reference>
<evidence type="ECO:0000313" key="1">
    <source>
        <dbReference type="EMBL" id="EDO62520.1"/>
    </source>
</evidence>
<proteinExistence type="predicted"/>
<name>A7VQ16_9FIRM</name>
<gene>
    <name evidence="1" type="ORF">CLOLEP_00642</name>
</gene>